<sequence length="132" mass="15027">MVLLTNQHFMDELTKLFQANKTKGSVWITMKRHEEKPPKEKTAAKGAAKPKPSTEHAADPEPKCLVRATNGKDIKISTVIRHEPRYARVASKDVVRFQLAFATLTKTNMDGLKKRERKGRRGNRKKVPTKHV</sequence>
<dbReference type="GO" id="GO:0030942">
    <property type="term" value="F:endoplasmic reticulum signal peptide binding"/>
    <property type="evidence" value="ECO:0007669"/>
    <property type="project" value="UniProtKB-UniRule"/>
</dbReference>
<dbReference type="GeneID" id="14922622"/>
<comment type="function">
    <text evidence="7">Component of the signal recognition particle (SRP) complex, a ribonucleoprotein complex that mediates the cotranslational targeting of secretory and membrane proteins to the endoplasmic reticulum (ER). SRP9 together with SRP14 and the Alu portion of the SRP RNA, constitutes the elongation arrest domain of SRP. The complex of SRP9 and SRP14 is required for SRP RNA binding.</text>
</comment>
<protein>
    <recommendedName>
        <fullName evidence="7">Signal recognition particle 14 kDa protein</fullName>
        <shortName evidence="7">SRP14</shortName>
    </recommendedName>
</protein>
<feature type="region of interest" description="Disordered" evidence="8">
    <location>
        <begin position="110"/>
        <end position="132"/>
    </location>
</feature>
<evidence type="ECO:0000256" key="7">
    <source>
        <dbReference type="RuleBase" id="RU368100"/>
    </source>
</evidence>
<dbReference type="SUPFAM" id="SSF54762">
    <property type="entry name" value="Signal recognition particle alu RNA binding heterodimer, SRP9/14"/>
    <property type="match status" value="1"/>
</dbReference>
<evidence type="ECO:0000313" key="9">
    <source>
        <dbReference type="EMBL" id="ELR21713.1"/>
    </source>
</evidence>
<dbReference type="OrthoDB" id="19209at2759"/>
<organism evidence="9 10">
    <name type="scientific">Acanthamoeba castellanii (strain ATCC 30010 / Neff)</name>
    <dbReference type="NCBI Taxonomy" id="1257118"/>
    <lineage>
        <taxon>Eukaryota</taxon>
        <taxon>Amoebozoa</taxon>
        <taxon>Discosea</taxon>
        <taxon>Longamoebia</taxon>
        <taxon>Centramoebida</taxon>
        <taxon>Acanthamoebidae</taxon>
        <taxon>Acanthamoeba</taxon>
    </lineage>
</organism>
<dbReference type="KEGG" id="acan:ACA1_384360"/>
<reference evidence="9 10" key="1">
    <citation type="journal article" date="2013" name="Genome Biol.">
        <title>Genome of Acanthamoeba castellanii highlights extensive lateral gene transfer and early evolution of tyrosine kinase signaling.</title>
        <authorList>
            <person name="Clarke M."/>
            <person name="Lohan A.J."/>
            <person name="Liu B."/>
            <person name="Lagkouvardos I."/>
            <person name="Roy S."/>
            <person name="Zafar N."/>
            <person name="Bertelli C."/>
            <person name="Schilde C."/>
            <person name="Kianianmomeni A."/>
            <person name="Burglin T.R."/>
            <person name="Frech C."/>
            <person name="Turcotte B."/>
            <person name="Kopec K.O."/>
            <person name="Synnott J.M."/>
            <person name="Choo C."/>
            <person name="Paponov I."/>
            <person name="Finkler A."/>
            <person name="Soon Heng Tan C."/>
            <person name="Hutchins A.P."/>
            <person name="Weinmeier T."/>
            <person name="Rattei T."/>
            <person name="Chu J.S."/>
            <person name="Gimenez G."/>
            <person name="Irimia M."/>
            <person name="Rigden D.J."/>
            <person name="Fitzpatrick D.A."/>
            <person name="Lorenzo-Morales J."/>
            <person name="Bateman A."/>
            <person name="Chiu C.H."/>
            <person name="Tang P."/>
            <person name="Hegemann P."/>
            <person name="Fromm H."/>
            <person name="Raoult D."/>
            <person name="Greub G."/>
            <person name="Miranda-Saavedra D."/>
            <person name="Chen N."/>
            <person name="Nash P."/>
            <person name="Ginger M.L."/>
            <person name="Horn M."/>
            <person name="Schaap P."/>
            <person name="Caler L."/>
            <person name="Loftus B."/>
        </authorList>
    </citation>
    <scope>NUCLEOTIDE SEQUENCE [LARGE SCALE GENOMIC DNA]</scope>
    <source>
        <strain evidence="9 10">Neff</strain>
    </source>
</reference>
<dbReference type="VEuPathDB" id="AmoebaDB:ACA1_384360"/>
<feature type="compositionally biased region" description="Basic and acidic residues" evidence="8">
    <location>
        <begin position="31"/>
        <end position="43"/>
    </location>
</feature>
<dbReference type="GO" id="GO:0006614">
    <property type="term" value="P:SRP-dependent cotranslational protein targeting to membrane"/>
    <property type="evidence" value="ECO:0007669"/>
    <property type="project" value="UniProtKB-UniRule"/>
</dbReference>
<accession>L8HAH5</accession>
<dbReference type="OMA" id="RFNGHNK"/>
<evidence type="ECO:0000256" key="2">
    <source>
        <dbReference type="ARBA" id="ARBA00010349"/>
    </source>
</evidence>
<comment type="subunit">
    <text evidence="7">Heterodimer with SRP9; binds RNA as heterodimer. Component of a signal recognition particle (SRP) complex that consists of a 7SL RNA molecule of 300 nucleotides and six protein subunits: SRP72, SRP68, SRP54, SRP19, SRP14 and SRP9.</text>
</comment>
<dbReference type="InterPro" id="IPR009018">
    <property type="entry name" value="Signal_recog_particle_SRP9/14"/>
</dbReference>
<comment type="similarity">
    <text evidence="2 7">Belongs to the SRP14 family.</text>
</comment>
<evidence type="ECO:0000256" key="8">
    <source>
        <dbReference type="SAM" id="MobiDB-lite"/>
    </source>
</evidence>
<dbReference type="InterPro" id="IPR003210">
    <property type="entry name" value="Signal_recog_particle_SRP14"/>
</dbReference>
<keyword evidence="4 7" id="KW-0694">RNA-binding</keyword>
<dbReference type="GO" id="GO:0008312">
    <property type="term" value="F:7S RNA binding"/>
    <property type="evidence" value="ECO:0007669"/>
    <property type="project" value="UniProtKB-UniRule"/>
</dbReference>
<evidence type="ECO:0000313" key="10">
    <source>
        <dbReference type="Proteomes" id="UP000011083"/>
    </source>
</evidence>
<dbReference type="AlphaFoldDB" id="L8HAH5"/>
<evidence type="ECO:0000256" key="6">
    <source>
        <dbReference type="ARBA" id="ARBA00023274"/>
    </source>
</evidence>
<feature type="compositionally biased region" description="Basic residues" evidence="8">
    <location>
        <begin position="114"/>
        <end position="132"/>
    </location>
</feature>
<dbReference type="RefSeq" id="XP_004347095.1">
    <property type="nucleotide sequence ID" value="XM_004347045.1"/>
</dbReference>
<keyword evidence="5 7" id="KW-0733">Signal recognition particle</keyword>
<proteinExistence type="inferred from homology"/>
<dbReference type="Pfam" id="PF02290">
    <property type="entry name" value="SRP14"/>
    <property type="match status" value="1"/>
</dbReference>
<feature type="compositionally biased region" description="Basic and acidic residues" evidence="8">
    <location>
        <begin position="52"/>
        <end position="63"/>
    </location>
</feature>
<dbReference type="STRING" id="1257118.L8HAH5"/>
<dbReference type="Proteomes" id="UP000011083">
    <property type="component" value="Unassembled WGS sequence"/>
</dbReference>
<feature type="region of interest" description="Disordered" evidence="8">
    <location>
        <begin position="30"/>
        <end position="63"/>
    </location>
</feature>
<name>L8HAH5_ACACF</name>
<dbReference type="GO" id="GO:0005786">
    <property type="term" value="C:signal recognition particle, endoplasmic reticulum targeting"/>
    <property type="evidence" value="ECO:0007669"/>
    <property type="project" value="UniProtKB-UniRule"/>
</dbReference>
<keyword evidence="3 7" id="KW-0963">Cytoplasm</keyword>
<keyword evidence="10" id="KW-1185">Reference proteome</keyword>
<keyword evidence="6 7" id="KW-0687">Ribonucleoprotein</keyword>
<gene>
    <name evidence="9" type="ORF">ACA1_384360</name>
</gene>
<dbReference type="EMBL" id="KB007900">
    <property type="protein sequence ID" value="ELR21713.1"/>
    <property type="molecule type" value="Genomic_DNA"/>
</dbReference>
<evidence type="ECO:0000256" key="3">
    <source>
        <dbReference type="ARBA" id="ARBA00022490"/>
    </source>
</evidence>
<comment type="subcellular location">
    <subcellularLocation>
        <location evidence="1 7">Cytoplasm</location>
    </subcellularLocation>
</comment>
<evidence type="ECO:0000256" key="1">
    <source>
        <dbReference type="ARBA" id="ARBA00004496"/>
    </source>
</evidence>
<evidence type="ECO:0000256" key="4">
    <source>
        <dbReference type="ARBA" id="ARBA00022884"/>
    </source>
</evidence>
<dbReference type="Gene3D" id="3.30.720.10">
    <property type="entry name" value="Signal recognition particle alu RNA binding heterodimer, srp9/1"/>
    <property type="match status" value="1"/>
</dbReference>
<evidence type="ECO:0000256" key="5">
    <source>
        <dbReference type="ARBA" id="ARBA00023135"/>
    </source>
</evidence>
<dbReference type="PANTHER" id="PTHR12013">
    <property type="entry name" value="SIGNAL RECOGNITION PARTICLE 14 KD PROTEIN"/>
    <property type="match status" value="1"/>
</dbReference>